<feature type="transmembrane region" description="Helical" evidence="8">
    <location>
        <begin position="122"/>
        <end position="143"/>
    </location>
</feature>
<dbReference type="EMBL" id="JAENHP010000005">
    <property type="protein sequence ID" value="MBM2617485.1"/>
    <property type="molecule type" value="Genomic_DNA"/>
</dbReference>
<keyword evidence="11" id="KW-1185">Reference proteome</keyword>
<dbReference type="Pfam" id="PF07690">
    <property type="entry name" value="MFS_1"/>
    <property type="match status" value="1"/>
</dbReference>
<name>A0ABS2ACD2_9ACTN</name>
<gene>
    <name evidence="10" type="ORF">JIG36_18165</name>
</gene>
<evidence type="ECO:0000256" key="5">
    <source>
        <dbReference type="ARBA" id="ARBA00022989"/>
    </source>
</evidence>
<feature type="transmembrane region" description="Helical" evidence="8">
    <location>
        <begin position="321"/>
        <end position="340"/>
    </location>
</feature>
<dbReference type="Gene3D" id="1.20.1720.10">
    <property type="entry name" value="Multidrug resistance protein D"/>
    <property type="match status" value="1"/>
</dbReference>
<feature type="transmembrane region" description="Helical" evidence="8">
    <location>
        <begin position="292"/>
        <end position="309"/>
    </location>
</feature>
<evidence type="ECO:0000256" key="6">
    <source>
        <dbReference type="ARBA" id="ARBA00023136"/>
    </source>
</evidence>
<sequence length="814" mass="84109">MLGMFLAALDQTIVTAAIRTIGDDLQGLSVQAWVTTAYLITATISTPLYGKLSDIYGRKRFFLAAITIFVVGSAACAFAGSMYQLAAFRAVQGLGAGGLFSLALAIVGDLVPPREQARYQGFFLAVFGSASVLGPVIGGFLAGTDELLGIAGWRWVFLVNVPIGAVALVVVARVLRIQHTRREHRIDWWGALTICVCLVPLLTVAEQGRTWGWGSGRSVVCYLVGGAGLVLFLIAETRMGAAALIPLRFFRNRTFALTAGGGFVTGMGMFGGLALLPLYLQIVRGATPTESGLQLLPMTAGIMIGSLVSGQTISRTGKYRVFPATGAALMIAGLALLHTVGVGTPFWHTGIHMGVFGLGLGFVLQPVTLAVQNAMPPSEIGVATASSTFFRQMGATAGTAVFLSILFATAGDRIAAAFRADTTAQRAAAAEPALMGVVRGEGSALDDTSFLERVTPALAHPFKAGFSDAVDGIFLIAAAILLVAFVLFLFLPHVPLRGAAASASTPPEHALARTDLDDLDADLARLFDERTPDMETAQLTDDPAAPAAYSAPDEPTGPGDAVVRGRIDGPGGLPLPGATLTITDFGGQQLARAVTGEDGTYRMVLHSGGSFLLICAADRHQPAAAVINVAAGEIRRVLSLAGAGQVTGRVTDRAGRGLPGATLTLTNPQGEVVATTTAGPDGRYQLPGLDGPEYTLTATAAHARPASRTVSPNEPGPVDLALAVGGVLTGNVRAAGSGHPIPEASVVAVDRFGRVAGAATTDHEGRYELRDLPPGVYTVAASGHAPVATRVELTGDHADHDITLGTPATITALH</sequence>
<feature type="transmembrane region" description="Helical" evidence="8">
    <location>
        <begin position="61"/>
        <end position="84"/>
    </location>
</feature>
<reference evidence="10 11" key="1">
    <citation type="submission" date="2021-01" db="EMBL/GenBank/DDBJ databases">
        <title>Actinoplanes sp. nov. LDG1-06 isolated from lichen.</title>
        <authorList>
            <person name="Saeng-In P."/>
            <person name="Phongsopitanun W."/>
            <person name="Kanchanasin P."/>
            <person name="Yuki M."/>
            <person name="Kudo T."/>
            <person name="Ohkuma M."/>
            <person name="Tanasupawat S."/>
        </authorList>
    </citation>
    <scope>NUCLEOTIDE SEQUENCE [LARGE SCALE GENOMIC DNA]</scope>
    <source>
        <strain evidence="10 11">LDG1-06</strain>
    </source>
</reference>
<evidence type="ECO:0000256" key="8">
    <source>
        <dbReference type="SAM" id="Phobius"/>
    </source>
</evidence>
<feature type="domain" description="Major facilitator superfamily (MFS) profile" evidence="9">
    <location>
        <begin position="1"/>
        <end position="496"/>
    </location>
</feature>
<evidence type="ECO:0000259" key="9">
    <source>
        <dbReference type="PROSITE" id="PS50850"/>
    </source>
</evidence>
<dbReference type="PANTHER" id="PTHR23501:SF197">
    <property type="entry name" value="COMD"/>
    <property type="match status" value="1"/>
</dbReference>
<dbReference type="PANTHER" id="PTHR23501">
    <property type="entry name" value="MAJOR FACILITATOR SUPERFAMILY"/>
    <property type="match status" value="1"/>
</dbReference>
<dbReference type="Gene3D" id="1.20.1250.20">
    <property type="entry name" value="MFS general substrate transporter like domains"/>
    <property type="match status" value="1"/>
</dbReference>
<dbReference type="Pfam" id="PF13620">
    <property type="entry name" value="CarboxypepD_reg"/>
    <property type="match status" value="2"/>
</dbReference>
<evidence type="ECO:0000256" key="7">
    <source>
        <dbReference type="SAM" id="MobiDB-lite"/>
    </source>
</evidence>
<dbReference type="Gene3D" id="2.60.40.1120">
    <property type="entry name" value="Carboxypeptidase-like, regulatory domain"/>
    <property type="match status" value="2"/>
</dbReference>
<comment type="subcellular location">
    <subcellularLocation>
        <location evidence="1">Cell membrane</location>
        <topology evidence="1">Multi-pass membrane protein</topology>
    </subcellularLocation>
</comment>
<dbReference type="InterPro" id="IPR008969">
    <property type="entry name" value="CarboxyPept-like_regulatory"/>
</dbReference>
<keyword evidence="4 8" id="KW-0812">Transmembrane</keyword>
<dbReference type="CDD" id="cd17502">
    <property type="entry name" value="MFS_Azr1_MDR_like"/>
    <property type="match status" value="1"/>
</dbReference>
<feature type="transmembrane region" description="Helical" evidence="8">
    <location>
        <begin position="472"/>
        <end position="491"/>
    </location>
</feature>
<evidence type="ECO:0000256" key="2">
    <source>
        <dbReference type="ARBA" id="ARBA00022448"/>
    </source>
</evidence>
<feature type="transmembrane region" description="Helical" evidence="8">
    <location>
        <begin position="32"/>
        <end position="49"/>
    </location>
</feature>
<comment type="caution">
    <text evidence="10">The sequence shown here is derived from an EMBL/GenBank/DDBJ whole genome shotgun (WGS) entry which is preliminary data.</text>
</comment>
<protein>
    <submittedName>
        <fullName evidence="10">MFS transporter</fullName>
    </submittedName>
</protein>
<dbReference type="SUPFAM" id="SSF49464">
    <property type="entry name" value="Carboxypeptidase regulatory domain-like"/>
    <property type="match status" value="2"/>
</dbReference>
<feature type="region of interest" description="Disordered" evidence="7">
    <location>
        <begin position="531"/>
        <end position="558"/>
    </location>
</feature>
<evidence type="ECO:0000313" key="11">
    <source>
        <dbReference type="Proteomes" id="UP000632138"/>
    </source>
</evidence>
<proteinExistence type="predicted"/>
<evidence type="ECO:0000313" key="10">
    <source>
        <dbReference type="EMBL" id="MBM2617485.1"/>
    </source>
</evidence>
<feature type="transmembrane region" description="Helical" evidence="8">
    <location>
        <begin position="155"/>
        <end position="175"/>
    </location>
</feature>
<feature type="compositionally biased region" description="Low complexity" evidence="7">
    <location>
        <begin position="541"/>
        <end position="553"/>
    </location>
</feature>
<organism evidence="10 11">
    <name type="scientific">Paractinoplanes ovalisporus</name>
    <dbReference type="NCBI Taxonomy" id="2810368"/>
    <lineage>
        <taxon>Bacteria</taxon>
        <taxon>Bacillati</taxon>
        <taxon>Actinomycetota</taxon>
        <taxon>Actinomycetes</taxon>
        <taxon>Micromonosporales</taxon>
        <taxon>Micromonosporaceae</taxon>
        <taxon>Paractinoplanes</taxon>
    </lineage>
</organism>
<dbReference type="InterPro" id="IPR036259">
    <property type="entry name" value="MFS_trans_sf"/>
</dbReference>
<feature type="transmembrane region" description="Helical" evidence="8">
    <location>
        <begin position="211"/>
        <end position="234"/>
    </location>
</feature>
<feature type="transmembrane region" description="Helical" evidence="8">
    <location>
        <begin position="187"/>
        <end position="205"/>
    </location>
</feature>
<evidence type="ECO:0000256" key="1">
    <source>
        <dbReference type="ARBA" id="ARBA00004651"/>
    </source>
</evidence>
<evidence type="ECO:0000256" key="4">
    <source>
        <dbReference type="ARBA" id="ARBA00022692"/>
    </source>
</evidence>
<keyword evidence="3" id="KW-1003">Cell membrane</keyword>
<dbReference type="SUPFAM" id="SSF49478">
    <property type="entry name" value="Cna protein B-type domain"/>
    <property type="match status" value="1"/>
</dbReference>
<feature type="transmembrane region" description="Helical" evidence="8">
    <location>
        <begin position="255"/>
        <end position="280"/>
    </location>
</feature>
<dbReference type="Proteomes" id="UP000632138">
    <property type="component" value="Unassembled WGS sequence"/>
</dbReference>
<dbReference type="InterPro" id="IPR020846">
    <property type="entry name" value="MFS_dom"/>
</dbReference>
<accession>A0ABS2ACD2</accession>
<keyword evidence="5 8" id="KW-1133">Transmembrane helix</keyword>
<evidence type="ECO:0000256" key="3">
    <source>
        <dbReference type="ARBA" id="ARBA00022475"/>
    </source>
</evidence>
<feature type="transmembrane region" description="Helical" evidence="8">
    <location>
        <begin position="90"/>
        <end position="110"/>
    </location>
</feature>
<keyword evidence="6 8" id="KW-0472">Membrane</keyword>
<keyword evidence="2" id="KW-0813">Transport</keyword>
<dbReference type="SUPFAM" id="SSF103473">
    <property type="entry name" value="MFS general substrate transporter"/>
    <property type="match status" value="1"/>
</dbReference>
<dbReference type="NCBIfam" id="TIGR00711">
    <property type="entry name" value="efflux_EmrB"/>
    <property type="match status" value="1"/>
</dbReference>
<dbReference type="PROSITE" id="PS50850">
    <property type="entry name" value="MFS"/>
    <property type="match status" value="1"/>
</dbReference>
<dbReference type="InterPro" id="IPR011701">
    <property type="entry name" value="MFS"/>
</dbReference>
<dbReference type="InterPro" id="IPR004638">
    <property type="entry name" value="EmrB-like"/>
</dbReference>